<evidence type="ECO:0000313" key="2">
    <source>
        <dbReference type="EMBL" id="GAA3956121.1"/>
    </source>
</evidence>
<evidence type="ECO:0000259" key="1">
    <source>
        <dbReference type="Pfam" id="PF03009"/>
    </source>
</evidence>
<proteinExistence type="predicted"/>
<accession>A0ABP7NYW7</accession>
<dbReference type="Gene3D" id="3.20.20.190">
    <property type="entry name" value="Phosphatidylinositol (PI) phosphodiesterase"/>
    <property type="match status" value="1"/>
</dbReference>
<feature type="domain" description="GP-PDE" evidence="1">
    <location>
        <begin position="43"/>
        <end position="273"/>
    </location>
</feature>
<dbReference type="Proteomes" id="UP001418444">
    <property type="component" value="Unassembled WGS sequence"/>
</dbReference>
<dbReference type="Pfam" id="PF03009">
    <property type="entry name" value="GDPD"/>
    <property type="match status" value="1"/>
</dbReference>
<reference evidence="3" key="1">
    <citation type="journal article" date="2019" name="Int. J. Syst. Evol. Microbiol.">
        <title>The Global Catalogue of Microorganisms (GCM) 10K type strain sequencing project: providing services to taxonomists for standard genome sequencing and annotation.</title>
        <authorList>
            <consortium name="The Broad Institute Genomics Platform"/>
            <consortium name="The Broad Institute Genome Sequencing Center for Infectious Disease"/>
            <person name="Wu L."/>
            <person name="Ma J."/>
        </authorList>
    </citation>
    <scope>NUCLEOTIDE SEQUENCE [LARGE SCALE GENOMIC DNA]</scope>
    <source>
        <strain evidence="3">JCM 16923</strain>
    </source>
</reference>
<sequence>MVPEPAPVVLSRNGATTTLKWHRARRTAGDAPFTAARIVEGLRAGACVEVDLLIHADRGFAVLHDDDLTASTTGKGKVRNTSATYLRSLTLRDPDGRPSDSPVLLLEDLAGLLDGASLPATAMLQLDVKVSASALDPGIVDAFARTVKPIARHTILSCGDARVVAVLTGAVPALAVGYDPCHGGAVDAVLASGDFTGFVDRACAAAPRATMIYLEIPLILAADDRGADLIAEFHRRQRAVDAYTFGGPADPGMTPLVDRLLALGADQLTVDDPAGLVALRAD</sequence>
<dbReference type="SUPFAM" id="SSF51695">
    <property type="entry name" value="PLC-like phosphodiesterases"/>
    <property type="match status" value="1"/>
</dbReference>
<gene>
    <name evidence="2" type="ORF">GCM10022231_13610</name>
</gene>
<protein>
    <submittedName>
        <fullName evidence="2">Glycerophosphoryl diester phosphodiesterase</fullName>
    </submittedName>
</protein>
<name>A0ABP7NYW7_9ACTN</name>
<comment type="caution">
    <text evidence="2">The sequence shown here is derived from an EMBL/GenBank/DDBJ whole genome shotgun (WGS) entry which is preliminary data.</text>
</comment>
<organism evidence="2 3">
    <name type="scientific">Gordonia caeni</name>
    <dbReference type="NCBI Taxonomy" id="1007097"/>
    <lineage>
        <taxon>Bacteria</taxon>
        <taxon>Bacillati</taxon>
        <taxon>Actinomycetota</taxon>
        <taxon>Actinomycetes</taxon>
        <taxon>Mycobacteriales</taxon>
        <taxon>Gordoniaceae</taxon>
        <taxon>Gordonia</taxon>
    </lineage>
</organism>
<keyword evidence="3" id="KW-1185">Reference proteome</keyword>
<dbReference type="InterPro" id="IPR030395">
    <property type="entry name" value="GP_PDE_dom"/>
</dbReference>
<evidence type="ECO:0000313" key="3">
    <source>
        <dbReference type="Proteomes" id="UP001418444"/>
    </source>
</evidence>
<dbReference type="InterPro" id="IPR017946">
    <property type="entry name" value="PLC-like_Pdiesterase_TIM-brl"/>
</dbReference>
<dbReference type="RefSeq" id="WP_344781948.1">
    <property type="nucleotide sequence ID" value="NZ_BAAAZW010000003.1"/>
</dbReference>
<dbReference type="EMBL" id="BAAAZW010000003">
    <property type="protein sequence ID" value="GAA3956121.1"/>
    <property type="molecule type" value="Genomic_DNA"/>
</dbReference>